<reference evidence="1 2" key="1">
    <citation type="submission" date="2015-12" db="EMBL/GenBank/DDBJ databases">
        <title>Draft genome of the nematode, Onchocerca flexuosa.</title>
        <authorList>
            <person name="Mitreva M."/>
        </authorList>
    </citation>
    <scope>NUCLEOTIDE SEQUENCE [LARGE SCALE GENOMIC DNA]</scope>
    <source>
        <strain evidence="1">Red Deer</strain>
    </source>
</reference>
<proteinExistence type="predicted"/>
<organism evidence="1 2">
    <name type="scientific">Onchocerca flexuosa</name>
    <dbReference type="NCBI Taxonomy" id="387005"/>
    <lineage>
        <taxon>Eukaryota</taxon>
        <taxon>Metazoa</taxon>
        <taxon>Ecdysozoa</taxon>
        <taxon>Nematoda</taxon>
        <taxon>Chromadorea</taxon>
        <taxon>Rhabditida</taxon>
        <taxon>Spirurina</taxon>
        <taxon>Spiruromorpha</taxon>
        <taxon>Filarioidea</taxon>
        <taxon>Onchocercidae</taxon>
        <taxon>Onchocerca</taxon>
    </lineage>
</organism>
<evidence type="ECO:0000313" key="1">
    <source>
        <dbReference type="EMBL" id="OZC12178.1"/>
    </source>
</evidence>
<accession>A0A238C5F4</accession>
<protein>
    <submittedName>
        <fullName evidence="1">Uncharacterized protein</fullName>
    </submittedName>
</protein>
<dbReference type="OrthoDB" id="5798421at2759"/>
<keyword evidence="2" id="KW-1185">Reference proteome</keyword>
<evidence type="ECO:0000313" key="2">
    <source>
        <dbReference type="Proteomes" id="UP000242913"/>
    </source>
</evidence>
<dbReference type="Proteomes" id="UP000242913">
    <property type="component" value="Unassembled WGS sequence"/>
</dbReference>
<name>A0A238C5F4_9BILA</name>
<dbReference type="EMBL" id="KZ269978">
    <property type="protein sequence ID" value="OZC12178.1"/>
    <property type="molecule type" value="Genomic_DNA"/>
</dbReference>
<sequence length="334" mass="38742">MSKCINSELNRRSRVMHWRNNKITPSFLTKAWKLISRTNFTDEEHKKRFVNHHWSPRRVILFGSENSLNINIIQSCYLLIVTSREDHLEIFDEIVKDKNSPFIPDEVQGSQMNGVIIPFACSTKFKILTMTMENIINYDLSSMYRMIKLTKRQVKLVIVFAGDYLRTDNKTADRASTTIQILRKDLHIPICTVVQLDTRKNERPRKHRKNSSVVFFRGSDIHASTLVINTNDEETLKETFLNWKKKLHFLESHQIIALHFTKINGTEPENSEQIFSDTFPNIQLNTLCLVGVQSVTGVNYQTETGCRFDTGPVYVIIGSRKFGYDDEDSSEESD</sequence>
<gene>
    <name evidence="1" type="ORF">X798_00699</name>
</gene>
<dbReference type="AlphaFoldDB" id="A0A238C5F4"/>